<protein>
    <recommendedName>
        <fullName evidence="6">DarT domain-containing protein</fullName>
    </recommendedName>
</protein>
<keyword evidence="2" id="KW-0328">Glycosyltransferase</keyword>
<gene>
    <name evidence="7" type="ORF">METZ01_LOCUS323476</name>
</gene>
<keyword evidence="3" id="KW-0808">Transferase</keyword>
<reference evidence="7" key="1">
    <citation type="submission" date="2018-05" db="EMBL/GenBank/DDBJ databases">
        <authorList>
            <person name="Lanie J.A."/>
            <person name="Ng W.-L."/>
            <person name="Kazmierczak K.M."/>
            <person name="Andrzejewski T.M."/>
            <person name="Davidsen T.M."/>
            <person name="Wayne K.J."/>
            <person name="Tettelin H."/>
            <person name="Glass J.I."/>
            <person name="Rusch D."/>
            <person name="Podicherti R."/>
            <person name="Tsui H.-C.T."/>
            <person name="Winkler M.E."/>
        </authorList>
    </citation>
    <scope>NUCLEOTIDE SEQUENCE</scope>
</reference>
<dbReference type="InterPro" id="IPR029494">
    <property type="entry name" value="DarT"/>
</dbReference>
<evidence type="ECO:0000259" key="6">
    <source>
        <dbReference type="PROSITE" id="PS52018"/>
    </source>
</evidence>
<evidence type="ECO:0000256" key="1">
    <source>
        <dbReference type="ARBA" id="ARBA00022649"/>
    </source>
</evidence>
<accession>A0A382PF96</accession>
<sequence>MVPVQPKIYHIVHVDRLASILASQGLLCDAKIIGQNAIGTTIGMNTIK</sequence>
<organism evidence="7">
    <name type="scientific">marine metagenome</name>
    <dbReference type="NCBI Taxonomy" id="408172"/>
    <lineage>
        <taxon>unclassified sequences</taxon>
        <taxon>metagenomes</taxon>
        <taxon>ecological metagenomes</taxon>
    </lineage>
</organism>
<name>A0A382PF96_9ZZZZ</name>
<evidence type="ECO:0000256" key="2">
    <source>
        <dbReference type="ARBA" id="ARBA00022676"/>
    </source>
</evidence>
<dbReference type="GO" id="GO:0016757">
    <property type="term" value="F:glycosyltransferase activity"/>
    <property type="evidence" value="ECO:0007669"/>
    <property type="project" value="UniProtKB-KW"/>
</dbReference>
<proteinExistence type="predicted"/>
<keyword evidence="1" id="KW-1277">Toxin-antitoxin system</keyword>
<feature type="domain" description="DarT" evidence="6">
    <location>
        <begin position="6"/>
        <end position="48"/>
    </location>
</feature>
<evidence type="ECO:0000256" key="5">
    <source>
        <dbReference type="ARBA" id="ARBA00023125"/>
    </source>
</evidence>
<evidence type="ECO:0000256" key="4">
    <source>
        <dbReference type="ARBA" id="ARBA00022695"/>
    </source>
</evidence>
<dbReference type="AlphaFoldDB" id="A0A382PF96"/>
<keyword evidence="5" id="KW-0238">DNA-binding</keyword>
<feature type="non-terminal residue" evidence="7">
    <location>
        <position position="48"/>
    </location>
</feature>
<dbReference type="EMBL" id="UINC01106160">
    <property type="protein sequence ID" value="SVC70622.1"/>
    <property type="molecule type" value="Genomic_DNA"/>
</dbReference>
<dbReference type="Pfam" id="PF14487">
    <property type="entry name" value="DarT"/>
    <property type="match status" value="1"/>
</dbReference>
<evidence type="ECO:0000256" key="3">
    <source>
        <dbReference type="ARBA" id="ARBA00022679"/>
    </source>
</evidence>
<dbReference type="PROSITE" id="PS52018">
    <property type="entry name" value="DART"/>
    <property type="match status" value="1"/>
</dbReference>
<keyword evidence="4" id="KW-0548">Nucleotidyltransferase</keyword>
<dbReference type="GO" id="GO:0003677">
    <property type="term" value="F:DNA binding"/>
    <property type="evidence" value="ECO:0007669"/>
    <property type="project" value="UniProtKB-KW"/>
</dbReference>
<evidence type="ECO:0000313" key="7">
    <source>
        <dbReference type="EMBL" id="SVC70622.1"/>
    </source>
</evidence>
<dbReference type="GO" id="GO:0016779">
    <property type="term" value="F:nucleotidyltransferase activity"/>
    <property type="evidence" value="ECO:0007669"/>
    <property type="project" value="UniProtKB-KW"/>
</dbReference>